<dbReference type="EMBL" id="JBIRYO010000013">
    <property type="protein sequence ID" value="MFI2475885.1"/>
    <property type="molecule type" value="Genomic_DNA"/>
</dbReference>
<dbReference type="Proteomes" id="UP001611415">
    <property type="component" value="Unassembled WGS sequence"/>
</dbReference>
<keyword evidence="2" id="KW-1185">Reference proteome</keyword>
<evidence type="ECO:0000313" key="1">
    <source>
        <dbReference type="EMBL" id="MFI2475885.1"/>
    </source>
</evidence>
<evidence type="ECO:0008006" key="3">
    <source>
        <dbReference type="Google" id="ProtNLM"/>
    </source>
</evidence>
<proteinExistence type="predicted"/>
<dbReference type="RefSeq" id="WP_357407556.1">
    <property type="nucleotide sequence ID" value="NZ_JBEYCD010000010.1"/>
</dbReference>
<reference evidence="1 2" key="1">
    <citation type="submission" date="2024-10" db="EMBL/GenBank/DDBJ databases">
        <title>The Natural Products Discovery Center: Release of the First 8490 Sequenced Strains for Exploring Actinobacteria Biosynthetic Diversity.</title>
        <authorList>
            <person name="Kalkreuter E."/>
            <person name="Kautsar S.A."/>
            <person name="Yang D."/>
            <person name="Bader C.D."/>
            <person name="Teijaro C.N."/>
            <person name="Fluegel L."/>
            <person name="Davis C.M."/>
            <person name="Simpson J.R."/>
            <person name="Lauterbach L."/>
            <person name="Steele A.D."/>
            <person name="Gui C."/>
            <person name="Meng S."/>
            <person name="Li G."/>
            <person name="Viehrig K."/>
            <person name="Ye F."/>
            <person name="Su P."/>
            <person name="Kiefer A.F."/>
            <person name="Nichols A."/>
            <person name="Cepeda A.J."/>
            <person name="Yan W."/>
            <person name="Fan B."/>
            <person name="Jiang Y."/>
            <person name="Adhikari A."/>
            <person name="Zheng C.-J."/>
            <person name="Schuster L."/>
            <person name="Cowan T.M."/>
            <person name="Smanski M.J."/>
            <person name="Chevrette M.G."/>
            <person name="De Carvalho L.P.S."/>
            <person name="Shen B."/>
        </authorList>
    </citation>
    <scope>NUCLEOTIDE SEQUENCE [LARGE SCALE GENOMIC DNA]</scope>
    <source>
        <strain evidence="1 2">NPDC019275</strain>
    </source>
</reference>
<accession>A0ABW7X460</accession>
<gene>
    <name evidence="1" type="ORF">ACH49W_21130</name>
</gene>
<protein>
    <recommendedName>
        <fullName evidence="3">Excreted virulence factor EspC (Type VII ESX diderm)</fullName>
    </recommendedName>
</protein>
<name>A0ABW7X460_9NOCA</name>
<organism evidence="1 2">
    <name type="scientific">Nocardia xishanensis</name>
    <dbReference type="NCBI Taxonomy" id="238964"/>
    <lineage>
        <taxon>Bacteria</taxon>
        <taxon>Bacillati</taxon>
        <taxon>Actinomycetota</taxon>
        <taxon>Actinomycetes</taxon>
        <taxon>Mycobacteriales</taxon>
        <taxon>Nocardiaceae</taxon>
        <taxon>Nocardia</taxon>
    </lineage>
</organism>
<sequence>MTTGGQVTVDPDALQQIGRNLLESTTILGNKLVDVQRQDFGSAQAGRAYAVEGAKVHDGLARFSTWLKNWQGAVEKTSTQISTSATKYASVDDANVSKIKMQGLNLG</sequence>
<comment type="caution">
    <text evidence="1">The sequence shown here is derived from an EMBL/GenBank/DDBJ whole genome shotgun (WGS) entry which is preliminary data.</text>
</comment>
<evidence type="ECO:0000313" key="2">
    <source>
        <dbReference type="Proteomes" id="UP001611415"/>
    </source>
</evidence>